<accession>A0A1H9GEP9</accession>
<reference evidence="3 4" key="1">
    <citation type="submission" date="2016-10" db="EMBL/GenBank/DDBJ databases">
        <authorList>
            <person name="de Groot N.N."/>
        </authorList>
    </citation>
    <scope>NUCLEOTIDE SEQUENCE [LARGE SCALE GENOMIC DNA]</scope>
    <source>
        <strain evidence="3 4">DSM 15695</strain>
    </source>
</reference>
<dbReference type="InterPro" id="IPR000587">
    <property type="entry name" value="Creatinase_N"/>
</dbReference>
<dbReference type="InterPro" id="IPR029149">
    <property type="entry name" value="Creatin/AminoP/Spt16_N"/>
</dbReference>
<feature type="domain" description="Creatinase N-terminal" evidence="2">
    <location>
        <begin position="5"/>
        <end position="132"/>
    </location>
</feature>
<sequence>MKDYRIQSLIQSMTDNQLDNLLISDPASIYYYTGYRNQPGERLYLLNISSAGQVQLYLNRLFPQPQDLQSEIEVIWYSDGEPILAKLVEQLTGLKIGIDKYWPSHFLLELLALNPELHPLNGSVLVDQQRAIKSLDEQELMAKASELNDQAMEAIIHQVQYGFSELTMVNKLREIYQDLNMDGFSFEPIIAYGGNGADPHHETNQDQPEIGDAVVIDIGAFYQGYASDMTRTVFYGQPSQEHLEIYDIVRRANEAAIAQIRPGVSFADIDLTARNLIEQAGYGAYFTHRLGHFIGQETHEAGDVSQYNHDLIKAGQIFSVEPGIYLPDDIGVRIEDLILVTEDGCQVLNHVTKEPIIIQPKAE</sequence>
<dbReference type="EMBL" id="FOEN01000013">
    <property type="protein sequence ID" value="SEQ48590.1"/>
    <property type="molecule type" value="Genomic_DNA"/>
</dbReference>
<proteinExistence type="predicted"/>
<dbReference type="InterPro" id="IPR000994">
    <property type="entry name" value="Pept_M24"/>
</dbReference>
<dbReference type="RefSeq" id="WP_092572619.1">
    <property type="nucleotide sequence ID" value="NZ_CALUDV010000030.1"/>
</dbReference>
<feature type="domain" description="Peptidase M24" evidence="1">
    <location>
        <begin position="139"/>
        <end position="342"/>
    </location>
</feature>
<gene>
    <name evidence="3" type="ORF">SAMN04488558_11321</name>
</gene>
<dbReference type="Gene3D" id="3.40.350.10">
    <property type="entry name" value="Creatinase/prolidase N-terminal domain"/>
    <property type="match status" value="1"/>
</dbReference>
<organism evidence="3 4">
    <name type="scientific">Ignavigranum ruoffiae</name>
    <dbReference type="NCBI Taxonomy" id="89093"/>
    <lineage>
        <taxon>Bacteria</taxon>
        <taxon>Bacillati</taxon>
        <taxon>Bacillota</taxon>
        <taxon>Bacilli</taxon>
        <taxon>Lactobacillales</taxon>
        <taxon>Aerococcaceae</taxon>
        <taxon>Ignavigranum</taxon>
    </lineage>
</organism>
<dbReference type="Pfam" id="PF00557">
    <property type="entry name" value="Peptidase_M24"/>
    <property type="match status" value="1"/>
</dbReference>
<keyword evidence="4" id="KW-1185">Reference proteome</keyword>
<dbReference type="CDD" id="cd01092">
    <property type="entry name" value="APP-like"/>
    <property type="match status" value="1"/>
</dbReference>
<protein>
    <submittedName>
        <fullName evidence="3">Xaa-Pro dipeptidase</fullName>
    </submittedName>
</protein>
<evidence type="ECO:0000259" key="2">
    <source>
        <dbReference type="Pfam" id="PF01321"/>
    </source>
</evidence>
<dbReference type="PANTHER" id="PTHR46112">
    <property type="entry name" value="AMINOPEPTIDASE"/>
    <property type="match status" value="1"/>
</dbReference>
<dbReference type="Proteomes" id="UP000198833">
    <property type="component" value="Unassembled WGS sequence"/>
</dbReference>
<dbReference type="InterPro" id="IPR036005">
    <property type="entry name" value="Creatinase/aminopeptidase-like"/>
</dbReference>
<dbReference type="PANTHER" id="PTHR46112:SF3">
    <property type="entry name" value="AMINOPEPTIDASE YPDF"/>
    <property type="match status" value="1"/>
</dbReference>
<dbReference type="Gene3D" id="3.90.230.10">
    <property type="entry name" value="Creatinase/methionine aminopeptidase superfamily"/>
    <property type="match status" value="1"/>
</dbReference>
<evidence type="ECO:0000313" key="3">
    <source>
        <dbReference type="EMBL" id="SEQ48590.1"/>
    </source>
</evidence>
<evidence type="ECO:0000259" key="1">
    <source>
        <dbReference type="Pfam" id="PF00557"/>
    </source>
</evidence>
<evidence type="ECO:0000313" key="4">
    <source>
        <dbReference type="Proteomes" id="UP000198833"/>
    </source>
</evidence>
<dbReference type="SUPFAM" id="SSF53092">
    <property type="entry name" value="Creatinase/prolidase N-terminal domain"/>
    <property type="match status" value="1"/>
</dbReference>
<dbReference type="OrthoDB" id="9806388at2"/>
<dbReference type="STRING" id="89093.SAMN04488558_11321"/>
<dbReference type="InterPro" id="IPR050659">
    <property type="entry name" value="Peptidase_M24B"/>
</dbReference>
<name>A0A1H9GEP9_9LACT</name>
<dbReference type="Pfam" id="PF01321">
    <property type="entry name" value="Creatinase_N"/>
    <property type="match status" value="1"/>
</dbReference>
<dbReference type="SUPFAM" id="SSF55920">
    <property type="entry name" value="Creatinase/aminopeptidase"/>
    <property type="match status" value="1"/>
</dbReference>
<dbReference type="AlphaFoldDB" id="A0A1H9GEP9"/>